<dbReference type="Gene3D" id="3.40.50.1010">
    <property type="entry name" value="5'-nuclease"/>
    <property type="match status" value="1"/>
</dbReference>
<protein>
    <recommendedName>
        <fullName evidence="1">NYN domain-containing protein</fullName>
    </recommendedName>
</protein>
<dbReference type="EMBL" id="PEYY01000060">
    <property type="protein sequence ID" value="PIS18054.1"/>
    <property type="molecule type" value="Genomic_DNA"/>
</dbReference>
<reference evidence="3" key="1">
    <citation type="submission" date="2017-09" db="EMBL/GenBank/DDBJ databases">
        <title>Depth-based differentiation of microbial function through sediment-hosted aquifers and enrichment of novel symbionts in the deep terrestrial subsurface.</title>
        <authorList>
            <person name="Probst A.J."/>
            <person name="Ladd B."/>
            <person name="Jarett J.K."/>
            <person name="Geller-Mcgrath D.E."/>
            <person name="Sieber C.M.K."/>
            <person name="Emerson J.B."/>
            <person name="Anantharaman K."/>
            <person name="Thomas B.C."/>
            <person name="Malmstrom R."/>
            <person name="Stieglmeier M."/>
            <person name="Klingl A."/>
            <person name="Woyke T."/>
            <person name="Ryan C.M."/>
            <person name="Banfield J.F."/>
        </authorList>
    </citation>
    <scope>NUCLEOTIDE SEQUENCE [LARGE SCALE GENOMIC DNA]</scope>
</reference>
<comment type="caution">
    <text evidence="2">The sequence shown here is derived from an EMBL/GenBank/DDBJ whole genome shotgun (WGS) entry which is preliminary data.</text>
</comment>
<sequence>MWINKIIKRDGREVELKLRGKALVLVDWANVYRWRDSLKKEVDAKLLYKSLKKYGEIKEIHLYHGEDDNEKSKLFLIEMREVGYKVISKPVKYVRFIMNGKEVSQRKCDFDLEIGLDCFENIDKYDSFVILSGDGDYATLYERLIGHKKQVIVVYASAHLGREIWQMKKGIFKIEIDRLLPECLIKNVPRVVKPRGEIEVTLAKKGGKVNG</sequence>
<dbReference type="PANTHER" id="PTHR35458">
    <property type="entry name" value="SLR0755 PROTEIN"/>
    <property type="match status" value="1"/>
</dbReference>
<dbReference type="InterPro" id="IPR047140">
    <property type="entry name" value="LabA"/>
</dbReference>
<evidence type="ECO:0000313" key="2">
    <source>
        <dbReference type="EMBL" id="PIS18054.1"/>
    </source>
</evidence>
<dbReference type="Pfam" id="PF01936">
    <property type="entry name" value="NYN"/>
    <property type="match status" value="1"/>
</dbReference>
<dbReference type="InterPro" id="IPR021139">
    <property type="entry name" value="NYN"/>
</dbReference>
<dbReference type="PANTHER" id="PTHR35458:SF2">
    <property type="entry name" value="SLR0755 PROTEIN"/>
    <property type="match status" value="1"/>
</dbReference>
<proteinExistence type="predicted"/>
<organism evidence="2 3">
    <name type="scientific">Candidatus Collierbacteria bacterium CG09_land_8_20_14_0_10_46_12</name>
    <dbReference type="NCBI Taxonomy" id="1974533"/>
    <lineage>
        <taxon>Bacteria</taxon>
        <taxon>Candidatus Collieribacteriota</taxon>
    </lineage>
</organism>
<evidence type="ECO:0000259" key="1">
    <source>
        <dbReference type="Pfam" id="PF01936"/>
    </source>
</evidence>
<feature type="domain" description="NYN" evidence="1">
    <location>
        <begin position="22"/>
        <end position="157"/>
    </location>
</feature>
<gene>
    <name evidence="2" type="ORF">COT54_01370</name>
</gene>
<accession>A0A2H0WZH4</accession>
<dbReference type="GO" id="GO:0004540">
    <property type="term" value="F:RNA nuclease activity"/>
    <property type="evidence" value="ECO:0007669"/>
    <property type="project" value="InterPro"/>
</dbReference>
<dbReference type="Proteomes" id="UP000229574">
    <property type="component" value="Unassembled WGS sequence"/>
</dbReference>
<dbReference type="AlphaFoldDB" id="A0A2H0WZH4"/>
<name>A0A2H0WZH4_9BACT</name>
<evidence type="ECO:0000313" key="3">
    <source>
        <dbReference type="Proteomes" id="UP000229574"/>
    </source>
</evidence>